<keyword evidence="2" id="KW-1185">Reference proteome</keyword>
<accession>A0A9P3PIG1</accession>
<evidence type="ECO:0000313" key="1">
    <source>
        <dbReference type="EMBL" id="GLB36772.1"/>
    </source>
</evidence>
<sequence length="288" mass="31727">MTELSITAHPWPNLLDALVLCESLQRLTISVDGKVAKWAHERTSRLTLQVKFFTLVVGGQRLTLAYAGALLNSLNMPAATTMRLVRWTGDRGTWPSRALVAFLARAVSLSRLEIISVPLADGVLEKCLATIPQLEHLHFRALRSYETARPGVDGFLVNNSVAASFLRALEVTSSPGRQKKAKGPILPNLTSLTLQDPFGDFNPQSVLYMINSRLAHTAPGGTRITALRHLVLHSSHPPKHDSSDPEHLSNLRWLETVKTQLPEGLDLTISCPSNYSEVRDDSEHVIIP</sequence>
<proteinExistence type="predicted"/>
<dbReference type="EMBL" id="BRPK01000003">
    <property type="protein sequence ID" value="GLB36772.1"/>
    <property type="molecule type" value="Genomic_DNA"/>
</dbReference>
<protein>
    <submittedName>
        <fullName evidence="1">Uncharacterized protein</fullName>
    </submittedName>
</protein>
<reference evidence="1" key="1">
    <citation type="submission" date="2022-07" db="EMBL/GenBank/DDBJ databases">
        <title>The genome of Lyophyllum shimeji provides insight into the initial evolution of ectomycorrhizal fungal genome.</title>
        <authorList>
            <person name="Kobayashi Y."/>
            <person name="Shibata T."/>
            <person name="Hirakawa H."/>
            <person name="Shigenobu S."/>
            <person name="Nishiyama T."/>
            <person name="Yamada A."/>
            <person name="Hasebe M."/>
            <person name="Kawaguchi M."/>
        </authorList>
    </citation>
    <scope>NUCLEOTIDE SEQUENCE</scope>
    <source>
        <strain evidence="1">AT787</strain>
    </source>
</reference>
<dbReference type="AlphaFoldDB" id="A0A9P3PIG1"/>
<gene>
    <name evidence="1" type="ORF">LshimejAT787_0310590</name>
</gene>
<organism evidence="1 2">
    <name type="scientific">Lyophyllum shimeji</name>
    <name type="common">Hon-shimeji</name>
    <name type="synonym">Tricholoma shimeji</name>
    <dbReference type="NCBI Taxonomy" id="47721"/>
    <lineage>
        <taxon>Eukaryota</taxon>
        <taxon>Fungi</taxon>
        <taxon>Dikarya</taxon>
        <taxon>Basidiomycota</taxon>
        <taxon>Agaricomycotina</taxon>
        <taxon>Agaricomycetes</taxon>
        <taxon>Agaricomycetidae</taxon>
        <taxon>Agaricales</taxon>
        <taxon>Tricholomatineae</taxon>
        <taxon>Lyophyllaceae</taxon>
        <taxon>Lyophyllum</taxon>
    </lineage>
</organism>
<dbReference type="Proteomes" id="UP001063166">
    <property type="component" value="Unassembled WGS sequence"/>
</dbReference>
<name>A0A9P3PIG1_LYOSH</name>
<comment type="caution">
    <text evidence="1">The sequence shown here is derived from an EMBL/GenBank/DDBJ whole genome shotgun (WGS) entry which is preliminary data.</text>
</comment>
<evidence type="ECO:0000313" key="2">
    <source>
        <dbReference type="Proteomes" id="UP001063166"/>
    </source>
</evidence>